<gene>
    <name evidence="1" type="ORF">KME25_15975</name>
</gene>
<evidence type="ECO:0008006" key="3">
    <source>
        <dbReference type="Google" id="ProtNLM"/>
    </source>
</evidence>
<accession>A0A951UAD9</accession>
<name>A0A951UAD9_9CYAN</name>
<reference evidence="1" key="2">
    <citation type="journal article" date="2022" name="Microbiol. Resour. Announc.">
        <title>Metagenome Sequencing to Explore Phylogenomics of Terrestrial Cyanobacteria.</title>
        <authorList>
            <person name="Ward R.D."/>
            <person name="Stajich J.E."/>
            <person name="Johansen J.R."/>
            <person name="Huntemann M."/>
            <person name="Clum A."/>
            <person name="Foster B."/>
            <person name="Foster B."/>
            <person name="Roux S."/>
            <person name="Palaniappan K."/>
            <person name="Varghese N."/>
            <person name="Mukherjee S."/>
            <person name="Reddy T.B.K."/>
            <person name="Daum C."/>
            <person name="Copeland A."/>
            <person name="Chen I.A."/>
            <person name="Ivanova N.N."/>
            <person name="Kyrpides N.C."/>
            <person name="Shapiro N."/>
            <person name="Eloe-Fadrosh E.A."/>
            <person name="Pietrasiak N."/>
        </authorList>
    </citation>
    <scope>NUCLEOTIDE SEQUENCE</scope>
    <source>
        <strain evidence="1">CPER-KK1</strain>
    </source>
</reference>
<dbReference type="InterPro" id="IPR029057">
    <property type="entry name" value="PRTase-like"/>
</dbReference>
<comment type="caution">
    <text evidence="1">The sequence shown here is derived from an EMBL/GenBank/DDBJ whole genome shotgun (WGS) entry which is preliminary data.</text>
</comment>
<dbReference type="EMBL" id="JAHHIF010000019">
    <property type="protein sequence ID" value="MBW4545925.1"/>
    <property type="molecule type" value="Genomic_DNA"/>
</dbReference>
<organism evidence="1 2">
    <name type="scientific">Symplocastrum torsivum CPER-KK1</name>
    <dbReference type="NCBI Taxonomy" id="450513"/>
    <lineage>
        <taxon>Bacteria</taxon>
        <taxon>Bacillati</taxon>
        <taxon>Cyanobacteriota</taxon>
        <taxon>Cyanophyceae</taxon>
        <taxon>Oscillatoriophycideae</taxon>
        <taxon>Oscillatoriales</taxon>
        <taxon>Microcoleaceae</taxon>
        <taxon>Symplocastrum</taxon>
    </lineage>
</organism>
<dbReference type="Proteomes" id="UP000753908">
    <property type="component" value="Unassembled WGS sequence"/>
</dbReference>
<dbReference type="SUPFAM" id="SSF53271">
    <property type="entry name" value="PRTase-like"/>
    <property type="match status" value="1"/>
</dbReference>
<sequence length="280" mass="31646">MRLIQIDGIDKAYIIENAALEKILFNRNLIGLEFTQACENATRAFLLHLEPELSPIFNNIAELMILTKGIYYWMHNAYAMAFNRNLEINFSSTNRLEVSGDSARITVHSSNFDVPVPNLIIGDTIASGATICAVLSEYLKFNELKKIFVFTMVGSKQGGQVIAQFCKSHNIDLTLGYGLAAFGLADNGFDLSFLHPDTVTSVEYQERARKVFEGKPVSSAGWDFGTQAQALRKYRMLCWIEAKYWGLEDSNVFQEKEPPVDRHLVEKERAAYEDIYGDIF</sequence>
<evidence type="ECO:0000313" key="1">
    <source>
        <dbReference type="EMBL" id="MBW4545925.1"/>
    </source>
</evidence>
<proteinExistence type="predicted"/>
<reference evidence="1" key="1">
    <citation type="submission" date="2021-05" db="EMBL/GenBank/DDBJ databases">
        <authorList>
            <person name="Pietrasiak N."/>
            <person name="Ward R."/>
            <person name="Stajich J.E."/>
            <person name="Kurbessoian T."/>
        </authorList>
    </citation>
    <scope>NUCLEOTIDE SEQUENCE</scope>
    <source>
        <strain evidence="1">CPER-KK1</strain>
    </source>
</reference>
<dbReference type="AlphaFoldDB" id="A0A951UAD9"/>
<evidence type="ECO:0000313" key="2">
    <source>
        <dbReference type="Proteomes" id="UP000753908"/>
    </source>
</evidence>
<protein>
    <recommendedName>
        <fullName evidence="3">Phosphoribosyltransferase</fullName>
    </recommendedName>
</protein>